<proteinExistence type="predicted"/>
<feature type="signal peptide" evidence="1">
    <location>
        <begin position="1"/>
        <end position="18"/>
    </location>
</feature>
<gene>
    <name evidence="3" type="ORF">OPS25_05850</name>
</gene>
<evidence type="ECO:0000313" key="3">
    <source>
        <dbReference type="EMBL" id="MCW8108016.1"/>
    </source>
</evidence>
<reference evidence="3" key="1">
    <citation type="submission" date="2022-11" db="EMBL/GenBank/DDBJ databases">
        <title>Alteromonas sp. nov., isolated from sea water of the Qingdao.</title>
        <authorList>
            <person name="Wang Q."/>
        </authorList>
    </citation>
    <scope>NUCLEOTIDE SEQUENCE</scope>
    <source>
        <strain evidence="3">ASW11-7</strain>
    </source>
</reference>
<feature type="chain" id="PRO_5046035733" evidence="1">
    <location>
        <begin position="19"/>
        <end position="153"/>
    </location>
</feature>
<keyword evidence="1" id="KW-0732">Signal</keyword>
<keyword evidence="4" id="KW-1185">Reference proteome</keyword>
<dbReference type="Pfam" id="PF12680">
    <property type="entry name" value="SnoaL_2"/>
    <property type="match status" value="1"/>
</dbReference>
<dbReference type="Proteomes" id="UP001142810">
    <property type="component" value="Unassembled WGS sequence"/>
</dbReference>
<dbReference type="InterPro" id="IPR032710">
    <property type="entry name" value="NTF2-like_dom_sf"/>
</dbReference>
<feature type="domain" description="SnoaL-like" evidence="2">
    <location>
        <begin position="31"/>
        <end position="146"/>
    </location>
</feature>
<evidence type="ECO:0000313" key="4">
    <source>
        <dbReference type="Proteomes" id="UP001142810"/>
    </source>
</evidence>
<organism evidence="3 4">
    <name type="scientific">Alteromonas aquimaris</name>
    <dbReference type="NCBI Taxonomy" id="2998417"/>
    <lineage>
        <taxon>Bacteria</taxon>
        <taxon>Pseudomonadati</taxon>
        <taxon>Pseudomonadota</taxon>
        <taxon>Gammaproteobacteria</taxon>
        <taxon>Alteromonadales</taxon>
        <taxon>Alteromonadaceae</taxon>
        <taxon>Alteromonas/Salinimonas group</taxon>
        <taxon>Alteromonas</taxon>
    </lineage>
</organism>
<sequence length="153" mass="16990">MRVFVLLWGLVWVLAATAEMDDASGSTFAQHYFKAWEATQMPDASEEELDAYLALLTDDVGYQHLPYVTSGLRTAGGKAELKKGLLHYLGSTTSYQATLEKVMVGHNVIVIQYHTVVTGVHPDTQQATSLDYRSVDVLELDEGRVAVIRHYSK</sequence>
<dbReference type="EMBL" id="JAPFRD010000006">
    <property type="protein sequence ID" value="MCW8108016.1"/>
    <property type="molecule type" value="Genomic_DNA"/>
</dbReference>
<evidence type="ECO:0000259" key="2">
    <source>
        <dbReference type="Pfam" id="PF12680"/>
    </source>
</evidence>
<comment type="caution">
    <text evidence="3">The sequence shown here is derived from an EMBL/GenBank/DDBJ whole genome shotgun (WGS) entry which is preliminary data.</text>
</comment>
<dbReference type="InterPro" id="IPR037401">
    <property type="entry name" value="SnoaL-like"/>
</dbReference>
<dbReference type="Gene3D" id="3.10.450.50">
    <property type="match status" value="1"/>
</dbReference>
<dbReference type="SUPFAM" id="SSF54427">
    <property type="entry name" value="NTF2-like"/>
    <property type="match status" value="1"/>
</dbReference>
<evidence type="ECO:0000256" key="1">
    <source>
        <dbReference type="SAM" id="SignalP"/>
    </source>
</evidence>
<dbReference type="RefSeq" id="WP_265616719.1">
    <property type="nucleotide sequence ID" value="NZ_JAPFRD010000006.1"/>
</dbReference>
<protein>
    <submittedName>
        <fullName evidence="3">Nuclear transport factor 2 family protein</fullName>
    </submittedName>
</protein>
<accession>A0ABT3P7F8</accession>
<name>A0ABT3P7F8_9ALTE</name>